<keyword evidence="2" id="KW-1185">Reference proteome</keyword>
<comment type="caution">
    <text evidence="1">The sequence shown here is derived from an EMBL/GenBank/DDBJ whole genome shotgun (WGS) entry which is preliminary data.</text>
</comment>
<evidence type="ECO:0000313" key="1">
    <source>
        <dbReference type="EMBL" id="KAF4313107.1"/>
    </source>
</evidence>
<organism evidence="1 2">
    <name type="scientific">Botryosphaeria dothidea</name>
    <dbReference type="NCBI Taxonomy" id="55169"/>
    <lineage>
        <taxon>Eukaryota</taxon>
        <taxon>Fungi</taxon>
        <taxon>Dikarya</taxon>
        <taxon>Ascomycota</taxon>
        <taxon>Pezizomycotina</taxon>
        <taxon>Dothideomycetes</taxon>
        <taxon>Dothideomycetes incertae sedis</taxon>
        <taxon>Botryosphaeriales</taxon>
        <taxon>Botryosphaeriaceae</taxon>
        <taxon>Botryosphaeria</taxon>
    </lineage>
</organism>
<gene>
    <name evidence="1" type="ORF">GTA08_BOTSDO01741</name>
</gene>
<reference evidence="1" key="1">
    <citation type="submission" date="2020-04" db="EMBL/GenBank/DDBJ databases">
        <title>Genome Assembly and Annotation of Botryosphaeria dothidea sdau 11-99, a Latent Pathogen of Apple Fruit Ring Rot in China.</title>
        <authorList>
            <person name="Yu C."/>
            <person name="Diao Y."/>
            <person name="Lu Q."/>
            <person name="Zhao J."/>
            <person name="Cui S."/>
            <person name="Peng C."/>
            <person name="He B."/>
            <person name="Liu H."/>
        </authorList>
    </citation>
    <scope>NUCLEOTIDE SEQUENCE [LARGE SCALE GENOMIC DNA]</scope>
    <source>
        <strain evidence="1">Sdau11-99</strain>
    </source>
</reference>
<accession>A0A8H4NFG5</accession>
<sequence>MASTSLSTTLPTGLSEKNVILCLQNHDLFIKTVCLSLQSYKLESGDPNTEATYDIVDKTNFKLTLTNVEGGVNSVIVASAPIGTLTLSSKWRAVDGNLKEDIVIDGNKVAKMIGKATVERSHSEMQKRLIEESGKVQA</sequence>
<dbReference type="OrthoDB" id="10314104at2759"/>
<dbReference type="Proteomes" id="UP000572817">
    <property type="component" value="Unassembled WGS sequence"/>
</dbReference>
<dbReference type="EMBL" id="WWBZ02000001">
    <property type="protein sequence ID" value="KAF4313107.1"/>
    <property type="molecule type" value="Genomic_DNA"/>
</dbReference>
<dbReference type="AlphaFoldDB" id="A0A8H4NFG5"/>
<proteinExistence type="predicted"/>
<protein>
    <submittedName>
        <fullName evidence="1">Uncharacterized protein</fullName>
    </submittedName>
</protein>
<evidence type="ECO:0000313" key="2">
    <source>
        <dbReference type="Proteomes" id="UP000572817"/>
    </source>
</evidence>
<name>A0A8H4NFG5_9PEZI</name>